<accession>A0AAX6H7C4</accession>
<protein>
    <submittedName>
        <fullName evidence="1">Uncharacterized protein</fullName>
    </submittedName>
</protein>
<dbReference type="EMBL" id="JANAVB010011800">
    <property type="protein sequence ID" value="KAJ6836743.1"/>
    <property type="molecule type" value="Genomic_DNA"/>
</dbReference>
<name>A0AAX6H7C4_IRIPA</name>
<comment type="caution">
    <text evidence="1">The sequence shown here is derived from an EMBL/GenBank/DDBJ whole genome shotgun (WGS) entry which is preliminary data.</text>
</comment>
<reference evidence="1" key="2">
    <citation type="submission" date="2023-04" db="EMBL/GenBank/DDBJ databases">
        <authorList>
            <person name="Bruccoleri R.E."/>
            <person name="Oakeley E.J."/>
            <person name="Faust A.-M."/>
            <person name="Dessus-Babus S."/>
            <person name="Altorfer M."/>
            <person name="Burckhardt D."/>
            <person name="Oertli M."/>
            <person name="Naumann U."/>
            <person name="Petersen F."/>
            <person name="Wong J."/>
        </authorList>
    </citation>
    <scope>NUCLEOTIDE SEQUENCE</scope>
    <source>
        <strain evidence="1">GSM-AAB239-AS_SAM_17_03QT</strain>
        <tissue evidence="1">Leaf</tissue>
    </source>
</reference>
<organism evidence="1 2">
    <name type="scientific">Iris pallida</name>
    <name type="common">Sweet iris</name>
    <dbReference type="NCBI Taxonomy" id="29817"/>
    <lineage>
        <taxon>Eukaryota</taxon>
        <taxon>Viridiplantae</taxon>
        <taxon>Streptophyta</taxon>
        <taxon>Embryophyta</taxon>
        <taxon>Tracheophyta</taxon>
        <taxon>Spermatophyta</taxon>
        <taxon>Magnoliopsida</taxon>
        <taxon>Liliopsida</taxon>
        <taxon>Asparagales</taxon>
        <taxon>Iridaceae</taxon>
        <taxon>Iridoideae</taxon>
        <taxon>Irideae</taxon>
        <taxon>Iris</taxon>
    </lineage>
</organism>
<sequence length="28" mass="3072">MSSHRRGRTITSVDVFPSTWQGIPIVGS</sequence>
<gene>
    <name evidence="1" type="ORF">M6B38_325180</name>
</gene>
<keyword evidence="2" id="KW-1185">Reference proteome</keyword>
<dbReference type="Proteomes" id="UP001140949">
    <property type="component" value="Unassembled WGS sequence"/>
</dbReference>
<proteinExistence type="predicted"/>
<evidence type="ECO:0000313" key="1">
    <source>
        <dbReference type="EMBL" id="KAJ6836743.1"/>
    </source>
</evidence>
<evidence type="ECO:0000313" key="2">
    <source>
        <dbReference type="Proteomes" id="UP001140949"/>
    </source>
</evidence>
<reference evidence="1" key="1">
    <citation type="journal article" date="2023" name="GigaByte">
        <title>Genome assembly of the bearded iris, Iris pallida Lam.</title>
        <authorList>
            <person name="Bruccoleri R.E."/>
            <person name="Oakeley E.J."/>
            <person name="Faust A.M.E."/>
            <person name="Altorfer M."/>
            <person name="Dessus-Babus S."/>
            <person name="Burckhardt D."/>
            <person name="Oertli M."/>
            <person name="Naumann U."/>
            <person name="Petersen F."/>
            <person name="Wong J."/>
        </authorList>
    </citation>
    <scope>NUCLEOTIDE SEQUENCE</scope>
    <source>
        <strain evidence="1">GSM-AAB239-AS_SAM_17_03QT</strain>
    </source>
</reference>
<dbReference type="AlphaFoldDB" id="A0AAX6H7C4"/>